<accession>A0AA37T3K7</accession>
<proteinExistence type="inferred from homology"/>
<organism evidence="13 14">
    <name type="scientific">Marinibactrum halimedae</name>
    <dbReference type="NCBI Taxonomy" id="1444977"/>
    <lineage>
        <taxon>Bacteria</taxon>
        <taxon>Pseudomonadati</taxon>
        <taxon>Pseudomonadota</taxon>
        <taxon>Gammaproteobacteria</taxon>
        <taxon>Cellvibrionales</taxon>
        <taxon>Cellvibrionaceae</taxon>
        <taxon>Marinibactrum</taxon>
    </lineage>
</organism>
<dbReference type="EMBL" id="BSPD01000039">
    <property type="protein sequence ID" value="GLS26123.1"/>
    <property type="molecule type" value="Genomic_DNA"/>
</dbReference>
<feature type="domain" description="HAMP" evidence="12">
    <location>
        <begin position="308"/>
        <end position="362"/>
    </location>
</feature>
<dbReference type="PANTHER" id="PTHR32089:SF39">
    <property type="entry name" value="METHYL-ACCEPTING CHEMOTAXIS PROTEIN HLYB"/>
    <property type="match status" value="1"/>
</dbReference>
<evidence type="ECO:0000256" key="2">
    <source>
        <dbReference type="ARBA" id="ARBA00022475"/>
    </source>
</evidence>
<reference evidence="13 14" key="1">
    <citation type="journal article" date="2014" name="Int. J. Syst. Evol. Microbiol.">
        <title>Complete genome sequence of Corynebacterium casei LMG S-19264T (=DSM 44701T), isolated from a smear-ripened cheese.</title>
        <authorList>
            <consortium name="US DOE Joint Genome Institute (JGI-PGF)"/>
            <person name="Walter F."/>
            <person name="Albersmeier A."/>
            <person name="Kalinowski J."/>
            <person name="Ruckert C."/>
        </authorList>
    </citation>
    <scope>NUCLEOTIDE SEQUENCE [LARGE SCALE GENOMIC DNA]</scope>
    <source>
        <strain evidence="13 14">NBRC 110095</strain>
    </source>
</reference>
<evidence type="ECO:0000256" key="9">
    <source>
        <dbReference type="ARBA" id="ARBA00029447"/>
    </source>
</evidence>
<dbReference type="GO" id="GO:0005886">
    <property type="term" value="C:plasma membrane"/>
    <property type="evidence" value="ECO:0007669"/>
    <property type="project" value="UniProtKB-SubCell"/>
</dbReference>
<keyword evidence="6" id="KW-1133">Transmembrane helix</keyword>
<comment type="subcellular location">
    <subcellularLocation>
        <location evidence="1">Cell membrane</location>
        <topology evidence="1">Multi-pass membrane protein</topology>
    </subcellularLocation>
</comment>
<keyword evidence="7" id="KW-0472">Membrane</keyword>
<evidence type="ECO:0000256" key="8">
    <source>
        <dbReference type="ARBA" id="ARBA00023224"/>
    </source>
</evidence>
<dbReference type="PROSITE" id="PS50111">
    <property type="entry name" value="CHEMOTAXIS_TRANSDUC_2"/>
    <property type="match status" value="1"/>
</dbReference>
<evidence type="ECO:0000256" key="4">
    <source>
        <dbReference type="ARBA" id="ARBA00022500"/>
    </source>
</evidence>
<dbReference type="Pfam" id="PF00015">
    <property type="entry name" value="MCPsignal"/>
    <property type="match status" value="1"/>
</dbReference>
<gene>
    <name evidence="13" type="ORF">GCM10007877_18380</name>
</gene>
<dbReference type="CDD" id="cd12912">
    <property type="entry name" value="PDC2_MCP_like"/>
    <property type="match status" value="1"/>
</dbReference>
<evidence type="ECO:0000256" key="6">
    <source>
        <dbReference type="ARBA" id="ARBA00022989"/>
    </source>
</evidence>
<dbReference type="InterPro" id="IPR033479">
    <property type="entry name" value="dCache_1"/>
</dbReference>
<dbReference type="Proteomes" id="UP001156870">
    <property type="component" value="Unassembled WGS sequence"/>
</dbReference>
<keyword evidence="2" id="KW-1003">Cell membrane</keyword>
<dbReference type="AlphaFoldDB" id="A0AA37T3K7"/>
<name>A0AA37T3K7_9GAMM</name>
<dbReference type="InterPro" id="IPR003660">
    <property type="entry name" value="HAMP_dom"/>
</dbReference>
<comment type="similarity">
    <text evidence="9">Belongs to the methyl-accepting chemotaxis (MCP) protein family.</text>
</comment>
<comment type="caution">
    <text evidence="13">The sequence shown here is derived from an EMBL/GenBank/DDBJ whole genome shotgun (WGS) entry which is preliminary data.</text>
</comment>
<dbReference type="PROSITE" id="PS50885">
    <property type="entry name" value="HAMP"/>
    <property type="match status" value="1"/>
</dbReference>
<evidence type="ECO:0000256" key="7">
    <source>
        <dbReference type="ARBA" id="ARBA00023136"/>
    </source>
</evidence>
<dbReference type="CDD" id="cd11386">
    <property type="entry name" value="MCP_signal"/>
    <property type="match status" value="1"/>
</dbReference>
<evidence type="ECO:0000313" key="14">
    <source>
        <dbReference type="Proteomes" id="UP001156870"/>
    </source>
</evidence>
<evidence type="ECO:0000313" key="13">
    <source>
        <dbReference type="EMBL" id="GLS26123.1"/>
    </source>
</evidence>
<dbReference type="Gene3D" id="3.30.450.20">
    <property type="entry name" value="PAS domain"/>
    <property type="match status" value="1"/>
</dbReference>
<dbReference type="Gene3D" id="1.10.287.950">
    <property type="entry name" value="Methyl-accepting chemotaxis protein"/>
    <property type="match status" value="1"/>
</dbReference>
<dbReference type="Pfam" id="PF02743">
    <property type="entry name" value="dCache_1"/>
    <property type="match status" value="1"/>
</dbReference>
<evidence type="ECO:0000256" key="1">
    <source>
        <dbReference type="ARBA" id="ARBA00004651"/>
    </source>
</evidence>
<dbReference type="Pfam" id="PF00672">
    <property type="entry name" value="HAMP"/>
    <property type="match status" value="1"/>
</dbReference>
<dbReference type="CDD" id="cd06225">
    <property type="entry name" value="HAMP"/>
    <property type="match status" value="1"/>
</dbReference>
<evidence type="ECO:0000256" key="5">
    <source>
        <dbReference type="ARBA" id="ARBA00022692"/>
    </source>
</evidence>
<dbReference type="SMART" id="SM00283">
    <property type="entry name" value="MA"/>
    <property type="match status" value="1"/>
</dbReference>
<dbReference type="RefSeq" id="WP_232593023.1">
    <property type="nucleotide sequence ID" value="NZ_BSPD01000039.1"/>
</dbReference>
<dbReference type="GO" id="GO:0007165">
    <property type="term" value="P:signal transduction"/>
    <property type="evidence" value="ECO:0007669"/>
    <property type="project" value="UniProtKB-KW"/>
</dbReference>
<evidence type="ECO:0000256" key="3">
    <source>
        <dbReference type="ARBA" id="ARBA00022481"/>
    </source>
</evidence>
<dbReference type="SMART" id="SM00304">
    <property type="entry name" value="HAMP"/>
    <property type="match status" value="1"/>
</dbReference>
<dbReference type="PANTHER" id="PTHR32089">
    <property type="entry name" value="METHYL-ACCEPTING CHEMOTAXIS PROTEIN MCPB"/>
    <property type="match status" value="1"/>
</dbReference>
<dbReference type="FunFam" id="1.10.287.950:FF:000001">
    <property type="entry name" value="Methyl-accepting chemotaxis sensory transducer"/>
    <property type="match status" value="1"/>
</dbReference>
<keyword evidence="4" id="KW-0145">Chemotaxis</keyword>
<dbReference type="InterPro" id="IPR004089">
    <property type="entry name" value="MCPsignal_dom"/>
</dbReference>
<dbReference type="GO" id="GO:0006935">
    <property type="term" value="P:chemotaxis"/>
    <property type="evidence" value="ECO:0007669"/>
    <property type="project" value="UniProtKB-KW"/>
</dbReference>
<sequence length="639" mass="69487">MSHFARISVRRKLIAAFVATVIITAALLTTLSVTTIFDLTKERLEQSELPELMGRITVELEKEVLLLENGAQSLAEDPSILNSLDTLEANELEALIVTKLNIFRRQYNASTMSFADRKSGRFWNEDGFLRVLEPGEDQWFYDYRNSGKEKSNSIFTEPNGSTTAYINFQQLNGRGLAGLGKDIQAWEHILKNYRIRDSGYVYVTNAEGQVILHPDASMVGRASLDSKYGRNSAQALMNDEPFSLIETHQDKVEVIAARYRMGATGWLVIAQVPKAEVYADAVTARNQQILLATGATLLVSILAMFFSQTISNPISNIAQIFEDLGQGNASLSSRVPEGSHAELSALAKGFNAFVSKIQNTVVAVRDTSEQLHQQVNICTDLVSNTHQQGQLQQEHTTHIATAIHEMEATVEDIAGNAARAAQSADNANSDAQGGSQVANAAVERITELKGTISAVAEVIESLVEDVASISGILDVINAISEQTNLLALNAAIEAARAGEHGRGFAVVADEVRQLAQRTRTSTQDIEVLIDKLRNQSEKAVSSVENSTSQSDESVHAMSNTHDKLDAIANSIEDLRDVSSLVAVATEEQAAVVREVSGNITKIHNISEDTLATSEQLANANDQLNAVAKALDDLMQDFHV</sequence>
<dbReference type="SUPFAM" id="SSF58104">
    <property type="entry name" value="Methyl-accepting chemotaxis protein (MCP) signaling domain"/>
    <property type="match status" value="1"/>
</dbReference>
<keyword evidence="8 10" id="KW-0807">Transducer</keyword>
<evidence type="ECO:0000259" key="11">
    <source>
        <dbReference type="PROSITE" id="PS50111"/>
    </source>
</evidence>
<protein>
    <submittedName>
        <fullName evidence="13">Energy taxis-modulating methyl-accepting chemotaxis protein with Cache_1 sensory domain</fullName>
    </submittedName>
</protein>
<keyword evidence="3" id="KW-0488">Methylation</keyword>
<keyword evidence="14" id="KW-1185">Reference proteome</keyword>
<keyword evidence="5" id="KW-0812">Transmembrane</keyword>
<evidence type="ECO:0000256" key="10">
    <source>
        <dbReference type="PROSITE-ProRule" id="PRU00284"/>
    </source>
</evidence>
<feature type="domain" description="Methyl-accepting transducer" evidence="11">
    <location>
        <begin position="367"/>
        <end position="603"/>
    </location>
</feature>
<evidence type="ECO:0000259" key="12">
    <source>
        <dbReference type="PROSITE" id="PS50885"/>
    </source>
</evidence>